<evidence type="ECO:0000256" key="10">
    <source>
        <dbReference type="ARBA" id="ARBA00038466"/>
    </source>
</evidence>
<feature type="transmembrane region" description="Helical" evidence="11">
    <location>
        <begin position="233"/>
        <end position="257"/>
    </location>
</feature>
<evidence type="ECO:0000256" key="4">
    <source>
        <dbReference type="ARBA" id="ARBA00022676"/>
    </source>
</evidence>
<comment type="pathway">
    <text evidence="2">Glycolipid biosynthesis; glycosylphosphatidylinositol-anchor biosynthesis.</text>
</comment>
<comment type="caution">
    <text evidence="13">The sequence shown here is derived from an EMBL/GenBank/DDBJ whole genome shotgun (WGS) entry which is preliminary data.</text>
</comment>
<dbReference type="GeneID" id="54332588"/>
<evidence type="ECO:0000256" key="6">
    <source>
        <dbReference type="ARBA" id="ARBA00022692"/>
    </source>
</evidence>
<feature type="transmembrane region" description="Helical" evidence="11">
    <location>
        <begin position="168"/>
        <end position="185"/>
    </location>
</feature>
<keyword evidence="3" id="KW-0337">GPI-anchor biosynthesis</keyword>
<dbReference type="EMBL" id="QUQM01000005">
    <property type="protein sequence ID" value="KAA8643124.1"/>
    <property type="molecule type" value="Genomic_DNA"/>
</dbReference>
<comment type="subcellular location">
    <subcellularLocation>
        <location evidence="1 11">Endoplasmic reticulum membrane</location>
        <topology evidence="1 11">Multi-pass membrane protein</topology>
    </subcellularLocation>
</comment>
<evidence type="ECO:0000256" key="7">
    <source>
        <dbReference type="ARBA" id="ARBA00022824"/>
    </source>
</evidence>
<name>A0A5M9MCV6_9EURO</name>
<sequence>MWRRTYLLLLVIRIYFTLSPSYLHPDENFQGPEVVAGKLNPSSRFCMTASSLPPRRSGNDGRLLSYPSRLPWEFTAENPIRSAFPLWPTYDVPISLLKWFYTETGTVNPPSQLVYYVLRGVMFLLSFVLEDWAVYELVPYPRHRRATVVLVASSYVTWTYQTHTFSNALETLLVAWGLVLIRRIVANKQRSSVFSCAVLSFIAVAGIFNRITFPAFFVIPGLQLLPYFWRKPASFVSFVGFGLLFLCITVIVDTAFYRPSASFRDILRAPIITPINNLLYNSDSSNLALHGLHPRYQHFLVNLPQLLGPAYVVMILSFWSLPAIPSWSKDMRAVSALSATMLLSIVPHQEPRFLIPCVPLLLSCLRIPKSRWFLAAWVIFNAALGFLMGVYHQGGIVPAQLAIPSIISANAVTPNGAPLGSAPVSAVVLWWKTYSPPLWLLGDSANHSLDIESRDLMGMSGPEMDKELRKLIPSCPSRNKNGAEDLDTELARHPDAVFIVAPKSAKYLDSYTKLESDRPDLELHELWSYSKHINMDDLDFGTDGIISTLRRVIGRRGLAVWAVRRHCTRETDEI</sequence>
<dbReference type="GO" id="GO:0000026">
    <property type="term" value="F:alpha-1,2-mannosyltransferase activity"/>
    <property type="evidence" value="ECO:0007669"/>
    <property type="project" value="TreeGrafter"/>
</dbReference>
<evidence type="ECO:0000256" key="11">
    <source>
        <dbReference type="RuleBase" id="RU363075"/>
    </source>
</evidence>
<dbReference type="Pfam" id="PF03901">
    <property type="entry name" value="Glyco_transf_22"/>
    <property type="match status" value="1"/>
</dbReference>
<feature type="transmembrane region" description="Helical" evidence="11">
    <location>
        <begin position="192"/>
        <end position="213"/>
    </location>
</feature>
<feature type="signal peptide" evidence="12">
    <location>
        <begin position="1"/>
        <end position="21"/>
    </location>
</feature>
<keyword evidence="12" id="KW-0732">Signal</keyword>
<protein>
    <recommendedName>
        <fullName evidence="11">Mannosyltransferase</fullName>
        <ecNumber evidence="11">2.4.1.-</ecNumber>
    </recommendedName>
</protein>
<dbReference type="PANTHER" id="PTHR22760">
    <property type="entry name" value="GLYCOSYLTRANSFERASE"/>
    <property type="match status" value="1"/>
</dbReference>
<keyword evidence="8 11" id="KW-1133">Transmembrane helix</keyword>
<dbReference type="EC" id="2.4.1.-" evidence="11"/>
<dbReference type="GO" id="GO:0006506">
    <property type="term" value="P:GPI anchor biosynthetic process"/>
    <property type="evidence" value="ECO:0007669"/>
    <property type="project" value="UniProtKB-KW"/>
</dbReference>
<keyword evidence="5 13" id="KW-0808">Transferase</keyword>
<feature type="transmembrane region" description="Helical" evidence="11">
    <location>
        <begin position="113"/>
        <end position="134"/>
    </location>
</feature>
<evidence type="ECO:0000256" key="2">
    <source>
        <dbReference type="ARBA" id="ARBA00004687"/>
    </source>
</evidence>
<evidence type="ECO:0000256" key="12">
    <source>
        <dbReference type="SAM" id="SignalP"/>
    </source>
</evidence>
<feature type="transmembrane region" description="Helical" evidence="11">
    <location>
        <begin position="372"/>
        <end position="391"/>
    </location>
</feature>
<gene>
    <name evidence="13" type="primary">SMP3</name>
    <name evidence="13" type="ORF">ATNIH1004_009886</name>
</gene>
<evidence type="ECO:0000256" key="8">
    <source>
        <dbReference type="ARBA" id="ARBA00022989"/>
    </source>
</evidence>
<dbReference type="RefSeq" id="XP_033422486.1">
    <property type="nucleotide sequence ID" value="XM_033574468.1"/>
</dbReference>
<organism evidence="13 14">
    <name type="scientific">Aspergillus tanneri</name>
    <dbReference type="NCBI Taxonomy" id="1220188"/>
    <lineage>
        <taxon>Eukaryota</taxon>
        <taxon>Fungi</taxon>
        <taxon>Dikarya</taxon>
        <taxon>Ascomycota</taxon>
        <taxon>Pezizomycotina</taxon>
        <taxon>Eurotiomycetes</taxon>
        <taxon>Eurotiomycetidae</taxon>
        <taxon>Eurotiales</taxon>
        <taxon>Aspergillaceae</taxon>
        <taxon>Aspergillus</taxon>
        <taxon>Aspergillus subgen. Circumdati</taxon>
    </lineage>
</organism>
<keyword evidence="4 11" id="KW-0328">Glycosyltransferase</keyword>
<keyword evidence="6 11" id="KW-0812">Transmembrane</keyword>
<dbReference type="Proteomes" id="UP000324241">
    <property type="component" value="Unassembled WGS sequence"/>
</dbReference>
<feature type="chain" id="PRO_5024376458" description="Mannosyltransferase" evidence="12">
    <location>
        <begin position="22"/>
        <end position="574"/>
    </location>
</feature>
<keyword evidence="7 11" id="KW-0256">Endoplasmic reticulum</keyword>
<dbReference type="AlphaFoldDB" id="A0A5M9MCV6"/>
<comment type="similarity">
    <text evidence="10">Belongs to the glycosyltransferase 22 family. PIGZ subfamily.</text>
</comment>
<evidence type="ECO:0000256" key="1">
    <source>
        <dbReference type="ARBA" id="ARBA00004477"/>
    </source>
</evidence>
<dbReference type="VEuPathDB" id="FungiDB:EYZ11_005823"/>
<dbReference type="GO" id="GO:0005789">
    <property type="term" value="C:endoplasmic reticulum membrane"/>
    <property type="evidence" value="ECO:0007669"/>
    <property type="project" value="UniProtKB-SubCell"/>
</dbReference>
<dbReference type="PANTHER" id="PTHR22760:SF3">
    <property type="entry name" value="GPI MANNOSYLTRANSFERASE 4"/>
    <property type="match status" value="1"/>
</dbReference>
<evidence type="ECO:0000313" key="14">
    <source>
        <dbReference type="Proteomes" id="UP000324241"/>
    </source>
</evidence>
<evidence type="ECO:0000256" key="5">
    <source>
        <dbReference type="ARBA" id="ARBA00022679"/>
    </source>
</evidence>
<accession>A0A5M9MCV6</accession>
<dbReference type="InterPro" id="IPR005599">
    <property type="entry name" value="GPI_mannosylTrfase"/>
</dbReference>
<proteinExistence type="inferred from homology"/>
<dbReference type="OrthoDB" id="10066429at2759"/>
<evidence type="ECO:0000313" key="13">
    <source>
        <dbReference type="EMBL" id="KAA8643124.1"/>
    </source>
</evidence>
<reference evidence="13 14" key="1">
    <citation type="submission" date="2019-08" db="EMBL/GenBank/DDBJ databases">
        <title>The genome sequence of a newly discovered highly antifungal drug resistant Aspergillus species, Aspergillus tanneri NIH 1004.</title>
        <authorList>
            <person name="Mounaud S."/>
            <person name="Singh I."/>
            <person name="Joardar V."/>
            <person name="Pakala S."/>
            <person name="Pakala S."/>
            <person name="Venepally P."/>
            <person name="Chung J.K."/>
            <person name="Losada L."/>
            <person name="Nierman W.C."/>
        </authorList>
    </citation>
    <scope>NUCLEOTIDE SEQUENCE [LARGE SCALE GENOMIC DNA]</scope>
    <source>
        <strain evidence="13 14">NIH1004</strain>
    </source>
</reference>
<keyword evidence="9 11" id="KW-0472">Membrane</keyword>
<evidence type="ECO:0000256" key="3">
    <source>
        <dbReference type="ARBA" id="ARBA00022502"/>
    </source>
</evidence>
<evidence type="ECO:0000256" key="9">
    <source>
        <dbReference type="ARBA" id="ARBA00023136"/>
    </source>
</evidence>
<dbReference type="VEuPathDB" id="FungiDB:EYZ11_005812"/>